<protein>
    <submittedName>
        <fullName evidence="5">Fic family protein</fullName>
    </submittedName>
</protein>
<dbReference type="OrthoDB" id="9813719at2"/>
<evidence type="ECO:0000256" key="2">
    <source>
        <dbReference type="PIRSR" id="PIRSR640198-2"/>
    </source>
</evidence>
<dbReference type="AlphaFoldDB" id="A0A5P1X6B2"/>
<dbReference type="GO" id="GO:0005524">
    <property type="term" value="F:ATP binding"/>
    <property type="evidence" value="ECO:0007669"/>
    <property type="project" value="UniProtKB-KW"/>
</dbReference>
<organism evidence="5 6">
    <name type="scientific">Paucilactobacillus nenjiangensis</name>
    <dbReference type="NCBI Taxonomy" id="1296540"/>
    <lineage>
        <taxon>Bacteria</taxon>
        <taxon>Bacillati</taxon>
        <taxon>Bacillota</taxon>
        <taxon>Bacilli</taxon>
        <taxon>Lactobacillales</taxon>
        <taxon>Lactobacillaceae</taxon>
        <taxon>Paucilactobacillus</taxon>
    </lineage>
</organism>
<dbReference type="InterPro" id="IPR003812">
    <property type="entry name" value="Fido"/>
</dbReference>
<dbReference type="EMBL" id="CP043939">
    <property type="protein sequence ID" value="QER68199.1"/>
    <property type="molecule type" value="Genomic_DNA"/>
</dbReference>
<dbReference type="Pfam" id="PF02661">
    <property type="entry name" value="Fic"/>
    <property type="match status" value="1"/>
</dbReference>
<evidence type="ECO:0000256" key="1">
    <source>
        <dbReference type="PIRSR" id="PIRSR640198-1"/>
    </source>
</evidence>
<dbReference type="KEGG" id="lnn:F0161_10340"/>
<dbReference type="Gene3D" id="1.10.3290.10">
    <property type="entry name" value="Fido-like domain"/>
    <property type="match status" value="1"/>
</dbReference>
<evidence type="ECO:0000313" key="6">
    <source>
        <dbReference type="Proteomes" id="UP000325295"/>
    </source>
</evidence>
<evidence type="ECO:0000256" key="3">
    <source>
        <dbReference type="SAM" id="Coils"/>
    </source>
</evidence>
<keyword evidence="2" id="KW-0067">ATP-binding</keyword>
<dbReference type="SUPFAM" id="SSF140931">
    <property type="entry name" value="Fic-like"/>
    <property type="match status" value="1"/>
</dbReference>
<name>A0A5P1X6B2_9LACO</name>
<keyword evidence="6" id="KW-1185">Reference proteome</keyword>
<keyword evidence="2" id="KW-0547">Nucleotide-binding</keyword>
<evidence type="ECO:0000313" key="5">
    <source>
        <dbReference type="EMBL" id="QER68199.1"/>
    </source>
</evidence>
<dbReference type="PANTHER" id="PTHR13504">
    <property type="entry name" value="FIDO DOMAIN-CONTAINING PROTEIN DDB_G0283145"/>
    <property type="match status" value="1"/>
</dbReference>
<feature type="binding site" evidence="2">
    <location>
        <begin position="267"/>
        <end position="274"/>
    </location>
    <ligand>
        <name>ATP</name>
        <dbReference type="ChEBI" id="CHEBI:30616"/>
    </ligand>
</feature>
<accession>A0A5P1X6B2</accession>
<sequence>MRGNVIMKNYQLLSTFKYGSNGHSSLSEEEINAEYLHRINDYSATVTAMFPRLVNKESLEMGILNGKSVAKFNDPIFWMVTPKILMLLDTVRKQSAEISALIYTNKIPTVAINSYTYSMLTNEIFFSNEIEGVHTNPEEISTIVWDTDTKVDNKHRRLESTIRQYKASLQANQRQINNLSDFRQIYDQLLEGEISKDSLPDVNIIRDSFVYIGRQNNTVHLPPDNEQDISLALSQLITFMNNDDDVIPIVKAIVTHFMFENTHPFRDGNGRMGRYLLSSYLSNKLDVFTGLSISTSIHTHVQNYYRLFRDAGNSENRAELTLFIEGMLEIIADGQTEVLNQFSLRMQTLQNGLEKLKQKLPDMNDDESNILYIFLQSKLFTSSGTTDGITDNELGEFIKENSNISRRKFKDIVKKYTGNGVLKTIKRKPLQHILNSEYIN</sequence>
<keyword evidence="3" id="KW-0175">Coiled coil</keyword>
<dbReference type="InterPro" id="IPR036597">
    <property type="entry name" value="Fido-like_dom_sf"/>
</dbReference>
<reference evidence="5 6" key="1">
    <citation type="submission" date="2019-09" db="EMBL/GenBank/DDBJ databases">
        <title>Complete Genome Sequence of Lactobacillus nenjiangensis SH-Y15, isolated from sauerkraut.</title>
        <authorList>
            <person name="Yang H."/>
        </authorList>
    </citation>
    <scope>NUCLEOTIDE SEQUENCE [LARGE SCALE GENOMIC DNA]</scope>
    <source>
        <strain evidence="5 6">SH-Y15</strain>
    </source>
</reference>
<proteinExistence type="predicted"/>
<dbReference type="PANTHER" id="PTHR13504:SF40">
    <property type="entry name" value="FIDO DOMAIN-CONTAINING PROTEIN"/>
    <property type="match status" value="1"/>
</dbReference>
<dbReference type="InterPro" id="IPR040198">
    <property type="entry name" value="Fido_containing"/>
</dbReference>
<feature type="coiled-coil region" evidence="3">
    <location>
        <begin position="339"/>
        <end position="366"/>
    </location>
</feature>
<gene>
    <name evidence="5" type="ORF">F0161_10340</name>
</gene>
<feature type="active site" evidence="1">
    <location>
        <position position="263"/>
    </location>
</feature>
<evidence type="ECO:0000259" key="4">
    <source>
        <dbReference type="PROSITE" id="PS51459"/>
    </source>
</evidence>
<dbReference type="PROSITE" id="PS51459">
    <property type="entry name" value="FIDO"/>
    <property type="match status" value="1"/>
</dbReference>
<feature type="domain" description="Fido" evidence="4">
    <location>
        <begin position="177"/>
        <end position="326"/>
    </location>
</feature>
<dbReference type="Proteomes" id="UP000325295">
    <property type="component" value="Chromosome"/>
</dbReference>